<name>A0ABY8TPP6_TETOB</name>
<accession>A0ABY8TPP6</accession>
<dbReference type="Proteomes" id="UP001244341">
    <property type="component" value="Chromosome 2b"/>
</dbReference>
<protein>
    <recommendedName>
        <fullName evidence="3">CW-type domain-containing protein</fullName>
    </recommendedName>
</protein>
<gene>
    <name evidence="1" type="ORF">OEZ85_011244</name>
</gene>
<proteinExistence type="predicted"/>
<organism evidence="1 2">
    <name type="scientific">Tetradesmus obliquus</name>
    <name type="common">Green alga</name>
    <name type="synonym">Acutodesmus obliquus</name>
    <dbReference type="NCBI Taxonomy" id="3088"/>
    <lineage>
        <taxon>Eukaryota</taxon>
        <taxon>Viridiplantae</taxon>
        <taxon>Chlorophyta</taxon>
        <taxon>core chlorophytes</taxon>
        <taxon>Chlorophyceae</taxon>
        <taxon>CS clade</taxon>
        <taxon>Sphaeropleales</taxon>
        <taxon>Scenedesmaceae</taxon>
        <taxon>Tetradesmus</taxon>
    </lineage>
</organism>
<evidence type="ECO:0000313" key="1">
    <source>
        <dbReference type="EMBL" id="WIA11099.1"/>
    </source>
</evidence>
<reference evidence="1 2" key="1">
    <citation type="submission" date="2023-05" db="EMBL/GenBank/DDBJ databases">
        <title>A 100% complete, gapless, phased diploid assembly of the Scenedesmus obliquus UTEX 3031 genome.</title>
        <authorList>
            <person name="Biondi T.C."/>
            <person name="Hanschen E.R."/>
            <person name="Kwon T."/>
            <person name="Eng W."/>
            <person name="Kruse C.P.S."/>
            <person name="Koehler S.I."/>
            <person name="Kunde Y."/>
            <person name="Gleasner C.D."/>
            <person name="You Mak K.T."/>
            <person name="Polle J."/>
            <person name="Hovde B.T."/>
            <person name="Starkenburg S.R."/>
        </authorList>
    </citation>
    <scope>NUCLEOTIDE SEQUENCE [LARGE SCALE GENOMIC DNA]</scope>
    <source>
        <strain evidence="1 2">DOE0152z</strain>
    </source>
</reference>
<evidence type="ECO:0008006" key="3">
    <source>
        <dbReference type="Google" id="ProtNLM"/>
    </source>
</evidence>
<dbReference type="EMBL" id="CP126209">
    <property type="protein sequence ID" value="WIA11099.1"/>
    <property type="molecule type" value="Genomic_DNA"/>
</dbReference>
<evidence type="ECO:0000313" key="2">
    <source>
        <dbReference type="Proteomes" id="UP001244341"/>
    </source>
</evidence>
<sequence length="141" mass="15924">MSSTPAVPKYNEDLQADIETSVNDSPKVKVHRVEWAKVLAGSPVEINPSLGSGFKVMDVNEWAGRWKTSAEFPQCLACGGSNTKEHAFTQTWCRGKRVWESESLCLDCHRFSWRGYRDPDFKTPEQYEKERWGALVAGLQG</sequence>
<keyword evidence="2" id="KW-1185">Reference proteome</keyword>